<sequence length="276" mass="31674">MTRRLGSLWHCPTCKQKGSGTQGITPSEIKDIIKSEIRCSFSTIETKLQDKFEKLLKPISDQLTQIEKEVSAKCSVEGGKKHANTSLKVEFDNLSEKLKNEIKSKETANDIVEDLVMKQKNLVVFGLQEDPNCSTKKSDDPTPQKQTLKYNYTKGDYESFRNFILSLCITEQLRENKYNVNEVFELIHEALVVGQNKFIPTIAYSWLYKNRQTLPREILQAISEKNYRALAKAHKVLSYMSDSSSEERDETEYCESKDSLTMDVKEEGIGSFQMLR</sequence>
<organism evidence="1 2">
    <name type="scientific">Artemia franciscana</name>
    <name type="common">Brine shrimp</name>
    <name type="synonym">Artemia sanfranciscana</name>
    <dbReference type="NCBI Taxonomy" id="6661"/>
    <lineage>
        <taxon>Eukaryota</taxon>
        <taxon>Metazoa</taxon>
        <taxon>Ecdysozoa</taxon>
        <taxon>Arthropoda</taxon>
        <taxon>Crustacea</taxon>
        <taxon>Branchiopoda</taxon>
        <taxon>Anostraca</taxon>
        <taxon>Artemiidae</taxon>
        <taxon>Artemia</taxon>
    </lineage>
</organism>
<dbReference type="EMBL" id="JAVRJZ010000008">
    <property type="protein sequence ID" value="KAK2719281.1"/>
    <property type="molecule type" value="Genomic_DNA"/>
</dbReference>
<accession>A0AA88I6J2</accession>
<evidence type="ECO:0000313" key="1">
    <source>
        <dbReference type="EMBL" id="KAK2719281.1"/>
    </source>
</evidence>
<name>A0AA88I6J2_ARTSF</name>
<protein>
    <submittedName>
        <fullName evidence="1">Uncharacterized protein</fullName>
    </submittedName>
</protein>
<proteinExistence type="predicted"/>
<dbReference type="AlphaFoldDB" id="A0AA88I6J2"/>
<keyword evidence="2" id="KW-1185">Reference proteome</keyword>
<dbReference type="Proteomes" id="UP001187531">
    <property type="component" value="Unassembled WGS sequence"/>
</dbReference>
<reference evidence="1" key="1">
    <citation type="submission" date="2023-07" db="EMBL/GenBank/DDBJ databases">
        <title>Chromosome-level genome assembly of Artemia franciscana.</title>
        <authorList>
            <person name="Jo E."/>
        </authorList>
    </citation>
    <scope>NUCLEOTIDE SEQUENCE</scope>
    <source>
        <tissue evidence="1">Whole body</tissue>
    </source>
</reference>
<comment type="caution">
    <text evidence="1">The sequence shown here is derived from an EMBL/GenBank/DDBJ whole genome shotgun (WGS) entry which is preliminary data.</text>
</comment>
<gene>
    <name evidence="1" type="ORF">QYM36_004930</name>
</gene>
<evidence type="ECO:0000313" key="2">
    <source>
        <dbReference type="Proteomes" id="UP001187531"/>
    </source>
</evidence>